<feature type="compositionally biased region" description="Acidic residues" evidence="5">
    <location>
        <begin position="29"/>
        <end position="42"/>
    </location>
</feature>
<evidence type="ECO:0000256" key="5">
    <source>
        <dbReference type="SAM" id="MobiDB-lite"/>
    </source>
</evidence>
<keyword evidence="3" id="KW-0539">Nucleus</keyword>
<protein>
    <recommendedName>
        <fullName evidence="6">RRM domain-containing protein</fullName>
    </recommendedName>
</protein>
<dbReference type="Pfam" id="PF00076">
    <property type="entry name" value="RRM_1"/>
    <property type="match status" value="1"/>
</dbReference>
<name>A0ABP1QQN7_9HEXA</name>
<feature type="region of interest" description="Disordered" evidence="5">
    <location>
        <begin position="22"/>
        <end position="66"/>
    </location>
</feature>
<evidence type="ECO:0000256" key="1">
    <source>
        <dbReference type="ARBA" id="ARBA00004123"/>
    </source>
</evidence>
<dbReference type="InterPro" id="IPR000504">
    <property type="entry name" value="RRM_dom"/>
</dbReference>
<organism evidence="7 8">
    <name type="scientific">Orchesella dallaii</name>
    <dbReference type="NCBI Taxonomy" id="48710"/>
    <lineage>
        <taxon>Eukaryota</taxon>
        <taxon>Metazoa</taxon>
        <taxon>Ecdysozoa</taxon>
        <taxon>Arthropoda</taxon>
        <taxon>Hexapoda</taxon>
        <taxon>Collembola</taxon>
        <taxon>Entomobryomorpha</taxon>
        <taxon>Entomobryoidea</taxon>
        <taxon>Orchesellidae</taxon>
        <taxon>Orchesellinae</taxon>
        <taxon>Orchesella</taxon>
    </lineage>
</organism>
<evidence type="ECO:0000313" key="7">
    <source>
        <dbReference type="EMBL" id="CAL8109819.1"/>
    </source>
</evidence>
<dbReference type="PANTHER" id="PTHR48039">
    <property type="entry name" value="RNA-BINDING MOTIF PROTEIN 14B"/>
    <property type="match status" value="1"/>
</dbReference>
<dbReference type="Gene3D" id="3.30.70.330">
    <property type="match status" value="1"/>
</dbReference>
<dbReference type="SUPFAM" id="SSF54928">
    <property type="entry name" value="RNA-binding domain, RBD"/>
    <property type="match status" value="1"/>
</dbReference>
<keyword evidence="8" id="KW-1185">Reference proteome</keyword>
<evidence type="ECO:0000256" key="2">
    <source>
        <dbReference type="ARBA" id="ARBA00022884"/>
    </source>
</evidence>
<feature type="domain" description="RRM" evidence="6">
    <location>
        <begin position="109"/>
        <end position="188"/>
    </location>
</feature>
<dbReference type="PROSITE" id="PS50102">
    <property type="entry name" value="RRM"/>
    <property type="match status" value="1"/>
</dbReference>
<dbReference type="InterPro" id="IPR012677">
    <property type="entry name" value="Nucleotide-bd_a/b_plait_sf"/>
</dbReference>
<evidence type="ECO:0000313" key="8">
    <source>
        <dbReference type="Proteomes" id="UP001642540"/>
    </source>
</evidence>
<comment type="subcellular location">
    <subcellularLocation>
        <location evidence="1">Nucleus</location>
    </subcellularLocation>
</comment>
<gene>
    <name evidence="7" type="ORF">ODALV1_LOCUS13719</name>
</gene>
<proteinExistence type="predicted"/>
<evidence type="ECO:0000259" key="6">
    <source>
        <dbReference type="PROSITE" id="PS50102"/>
    </source>
</evidence>
<evidence type="ECO:0000256" key="3">
    <source>
        <dbReference type="ARBA" id="ARBA00023242"/>
    </source>
</evidence>
<accession>A0ABP1QQN7</accession>
<dbReference type="SMART" id="SM00360">
    <property type="entry name" value="RRM"/>
    <property type="match status" value="1"/>
</dbReference>
<dbReference type="InterPro" id="IPR051945">
    <property type="entry name" value="RRM_MRD1_RNA_proc_ribogen"/>
</dbReference>
<evidence type="ECO:0000256" key="4">
    <source>
        <dbReference type="PROSITE-ProRule" id="PRU00176"/>
    </source>
</evidence>
<dbReference type="EMBL" id="CAXLJM020000042">
    <property type="protein sequence ID" value="CAL8109819.1"/>
    <property type="molecule type" value="Genomic_DNA"/>
</dbReference>
<dbReference type="InterPro" id="IPR035979">
    <property type="entry name" value="RBD_domain_sf"/>
</dbReference>
<sequence>MRKVCENMVKVADELMKLKQEKKKTEVKVDDEEEDMEEDGDEPKEGAVIKKKKSKKDGKVAEGDGIEGGAVKSKKKEKAKLDAEFFTLKLRDVPEKSLRVEEVVPEMNTTLLVKNISLKTGDYALFKHFMQCGPMYDVILSETEDYSDPVDPLSVGHAFIQYYRKLDAEKALATLHGTKLDGHWLEVRRPLLDAPNPCPTDARKQKLLRKMSLLIERFPITGTCERCTAIRAEIFSLETKLRRM</sequence>
<dbReference type="Proteomes" id="UP001642540">
    <property type="component" value="Unassembled WGS sequence"/>
</dbReference>
<dbReference type="PANTHER" id="PTHR48039:SF3">
    <property type="entry name" value="CCHC-TYPE DOMAIN-CONTAINING PROTEIN"/>
    <property type="match status" value="1"/>
</dbReference>
<keyword evidence="2 4" id="KW-0694">RNA-binding</keyword>
<comment type="caution">
    <text evidence="7">The sequence shown here is derived from an EMBL/GenBank/DDBJ whole genome shotgun (WGS) entry which is preliminary data.</text>
</comment>
<reference evidence="7 8" key="1">
    <citation type="submission" date="2024-08" db="EMBL/GenBank/DDBJ databases">
        <authorList>
            <person name="Cucini C."/>
            <person name="Frati F."/>
        </authorList>
    </citation>
    <scope>NUCLEOTIDE SEQUENCE [LARGE SCALE GENOMIC DNA]</scope>
</reference>